<dbReference type="RefSeq" id="WP_153509746.1">
    <property type="nucleotide sequence ID" value="NZ_CP045652.1"/>
</dbReference>
<proteinExistence type="predicted"/>
<dbReference type="SUPFAM" id="SSF74653">
    <property type="entry name" value="TolA/TonB C-terminal domain"/>
    <property type="match status" value="1"/>
</dbReference>
<feature type="domain" description="TonB C-terminal" evidence="1">
    <location>
        <begin position="65"/>
        <end position="161"/>
    </location>
</feature>
<name>A0A5Q0Q7I3_9SPHI</name>
<dbReference type="Gene3D" id="3.30.1150.10">
    <property type="match status" value="1"/>
</dbReference>
<evidence type="ECO:0000259" key="1">
    <source>
        <dbReference type="PROSITE" id="PS52015"/>
    </source>
</evidence>
<gene>
    <name evidence="2" type="ORF">GFH32_03385</name>
</gene>
<dbReference type="KEGG" id="sphe:GFH32_03385"/>
<dbReference type="EMBL" id="CP045652">
    <property type="protein sequence ID" value="QGA25423.1"/>
    <property type="molecule type" value="Genomic_DNA"/>
</dbReference>
<reference evidence="2 3" key="1">
    <citation type="submission" date="2019-10" db="EMBL/GenBank/DDBJ databases">
        <authorList>
            <person name="Dong K."/>
        </authorList>
    </citation>
    <scope>NUCLEOTIDE SEQUENCE [LARGE SCALE GENOMIC DNA]</scope>
    <source>
        <strain evidence="3">dk4302</strain>
    </source>
</reference>
<dbReference type="InterPro" id="IPR037682">
    <property type="entry name" value="TonB_C"/>
</dbReference>
<evidence type="ECO:0000313" key="3">
    <source>
        <dbReference type="Proteomes" id="UP000326921"/>
    </source>
</evidence>
<dbReference type="Proteomes" id="UP000326921">
    <property type="component" value="Chromosome"/>
</dbReference>
<dbReference type="PROSITE" id="PS52015">
    <property type="entry name" value="TONB_CTD"/>
    <property type="match status" value="1"/>
</dbReference>
<dbReference type="GO" id="GO:0055085">
    <property type="term" value="P:transmembrane transport"/>
    <property type="evidence" value="ECO:0007669"/>
    <property type="project" value="InterPro"/>
</dbReference>
<evidence type="ECO:0000313" key="2">
    <source>
        <dbReference type="EMBL" id="QGA25423.1"/>
    </source>
</evidence>
<organism evidence="2 3">
    <name type="scientific">Sphingobacterium zhuxiongii</name>
    <dbReference type="NCBI Taxonomy" id="2662364"/>
    <lineage>
        <taxon>Bacteria</taxon>
        <taxon>Pseudomonadati</taxon>
        <taxon>Bacteroidota</taxon>
        <taxon>Sphingobacteriia</taxon>
        <taxon>Sphingobacteriales</taxon>
        <taxon>Sphingobacteriaceae</taxon>
        <taxon>Sphingobacterium</taxon>
    </lineage>
</organism>
<dbReference type="AlphaFoldDB" id="A0A5Q0Q7I3"/>
<keyword evidence="3" id="KW-1185">Reference proteome</keyword>
<protein>
    <recommendedName>
        <fullName evidence="1">TonB C-terminal domain-containing protein</fullName>
    </recommendedName>
</protein>
<accession>A0A5Q0Q7I3</accession>
<sequence>MDFTLFYSWLLLNTASNLFGSGIDKVQLAVQKGEMHWSAEQNSQSEKRIIESAPSEKEVSAQPKAGFKNFYDYLERHYQVPRAARKDGVKGELLVFFHVNADGSLSNFQVMKDLGKGTGEELIRVIKSGPKWIAGKDSEGNFVTTSFSIPLKIGVDFTSSF</sequence>